<evidence type="ECO:0000256" key="2">
    <source>
        <dbReference type="ARBA" id="ARBA00022827"/>
    </source>
</evidence>
<evidence type="ECO:0000256" key="1">
    <source>
        <dbReference type="ARBA" id="ARBA00022630"/>
    </source>
</evidence>
<feature type="domain" description="FAD-binding" evidence="5">
    <location>
        <begin position="11"/>
        <end position="368"/>
    </location>
</feature>
<evidence type="ECO:0000313" key="7">
    <source>
        <dbReference type="Proteomes" id="UP000289152"/>
    </source>
</evidence>
<reference evidence="6 7" key="1">
    <citation type="submission" date="2016-06" db="EMBL/GenBank/DDBJ databases">
        <title>Evolution of pathogenesis and genome organization in the Tremellales.</title>
        <authorList>
            <person name="Cuomo C."/>
            <person name="Litvintseva A."/>
            <person name="Heitman J."/>
            <person name="Chen Y."/>
            <person name="Sun S."/>
            <person name="Springer D."/>
            <person name="Dromer F."/>
            <person name="Young S."/>
            <person name="Zeng Q."/>
            <person name="Chapman S."/>
            <person name="Gujja S."/>
            <person name="Saif S."/>
            <person name="Birren B."/>
        </authorList>
    </citation>
    <scope>NUCLEOTIDE SEQUENCE [LARGE SCALE GENOMIC DNA]</scope>
    <source>
        <strain evidence="6 7">ATCC 28783</strain>
    </source>
</reference>
<dbReference type="Gene3D" id="3.50.50.60">
    <property type="entry name" value="FAD/NAD(P)-binding domain"/>
    <property type="match status" value="2"/>
</dbReference>
<proteinExistence type="predicted"/>
<dbReference type="PANTHER" id="PTHR46972:SF1">
    <property type="entry name" value="FAD DEPENDENT OXIDOREDUCTASE DOMAIN-CONTAINING PROTEIN"/>
    <property type="match status" value="1"/>
</dbReference>
<name>A0A4Q1BQ98_TREME</name>
<dbReference type="AlphaFoldDB" id="A0A4Q1BQ98"/>
<dbReference type="Proteomes" id="UP000289152">
    <property type="component" value="Unassembled WGS sequence"/>
</dbReference>
<gene>
    <name evidence="6" type="ORF">M231_02553</name>
</gene>
<keyword evidence="1" id="KW-0285">Flavoprotein</keyword>
<sequence>MSSLTSPIDPIIIVGSGPAGLLLARYLQLHNLPCKVYERDPSPSHRPQGGTLDLHTGTGLRALKETGLLEDAQKLMRPEGEAMKVMDRSGNVLWDENGDGAWVTPGSRPEIDRQVIFDYFSRCSSYKCSLHLLRNVQLTYRTDLRNLLLSSLTPDTVSWGHEITSCIALTPTEYQITFAPPHPPVITSILIGADGAFSRIRPLLHDKRPTYTGVSMYDLLISPPNLTPTLSKFVGQGAALILHEGKCVLPQMNSGGRCKIYAALRVGEKWLDEYPLPAEGKKEAVARLFPEDEGWTGKARELIEAADEDSVVSRRIYGYPPGLKWKTDLTGVTVIGDAAHVMSPFAGEGVNQALADALLLGKTLVNTYYNSFPKSTSPAPFPLSLFPVSPPPRSIPRTPSPATLHAALRTFESRMMRRVDPELRGSAENLEMFMGPHAAERVHNFFRYMPLVFLKQVTKMGPWGWWQAVRVWWDDD</sequence>
<evidence type="ECO:0000259" key="5">
    <source>
        <dbReference type="Pfam" id="PF01494"/>
    </source>
</evidence>
<evidence type="ECO:0000256" key="4">
    <source>
        <dbReference type="ARBA" id="ARBA00023033"/>
    </source>
</evidence>
<accession>A0A4Q1BQ98</accession>
<comment type="caution">
    <text evidence="6">The sequence shown here is derived from an EMBL/GenBank/DDBJ whole genome shotgun (WGS) entry which is preliminary data.</text>
</comment>
<keyword evidence="4" id="KW-0503">Monooxygenase</keyword>
<dbReference type="GO" id="GO:0071949">
    <property type="term" value="F:FAD binding"/>
    <property type="evidence" value="ECO:0007669"/>
    <property type="project" value="InterPro"/>
</dbReference>
<evidence type="ECO:0000313" key="6">
    <source>
        <dbReference type="EMBL" id="RXK40096.1"/>
    </source>
</evidence>
<dbReference type="PRINTS" id="PR00420">
    <property type="entry name" value="RNGMNOXGNASE"/>
</dbReference>
<dbReference type="InterPro" id="IPR036188">
    <property type="entry name" value="FAD/NAD-bd_sf"/>
</dbReference>
<keyword evidence="3" id="KW-0560">Oxidoreductase</keyword>
<dbReference type="InterPro" id="IPR002938">
    <property type="entry name" value="FAD-bd"/>
</dbReference>
<dbReference type="InParanoid" id="A0A4Q1BQ98"/>
<dbReference type="SUPFAM" id="SSF51905">
    <property type="entry name" value="FAD/NAD(P)-binding domain"/>
    <property type="match status" value="1"/>
</dbReference>
<organism evidence="6 7">
    <name type="scientific">Tremella mesenterica</name>
    <name type="common">Jelly fungus</name>
    <dbReference type="NCBI Taxonomy" id="5217"/>
    <lineage>
        <taxon>Eukaryota</taxon>
        <taxon>Fungi</taxon>
        <taxon>Dikarya</taxon>
        <taxon>Basidiomycota</taxon>
        <taxon>Agaricomycotina</taxon>
        <taxon>Tremellomycetes</taxon>
        <taxon>Tremellales</taxon>
        <taxon>Tremellaceae</taxon>
        <taxon>Tremella</taxon>
    </lineage>
</organism>
<dbReference type="EMBL" id="SDIL01000022">
    <property type="protein sequence ID" value="RXK40096.1"/>
    <property type="molecule type" value="Genomic_DNA"/>
</dbReference>
<evidence type="ECO:0000256" key="3">
    <source>
        <dbReference type="ARBA" id="ARBA00023002"/>
    </source>
</evidence>
<keyword evidence="2" id="KW-0274">FAD</keyword>
<dbReference type="Pfam" id="PF01494">
    <property type="entry name" value="FAD_binding_3"/>
    <property type="match status" value="1"/>
</dbReference>
<dbReference type="PANTHER" id="PTHR46972">
    <property type="entry name" value="MONOOXYGENASE ASQM-RELATED"/>
    <property type="match status" value="1"/>
</dbReference>
<dbReference type="STRING" id="5217.A0A4Q1BQ98"/>
<dbReference type="VEuPathDB" id="FungiDB:TREMEDRAFT_38404"/>
<keyword evidence="7" id="KW-1185">Reference proteome</keyword>
<dbReference type="GO" id="GO:0004497">
    <property type="term" value="F:monooxygenase activity"/>
    <property type="evidence" value="ECO:0007669"/>
    <property type="project" value="UniProtKB-KW"/>
</dbReference>
<dbReference type="OrthoDB" id="655030at2759"/>
<protein>
    <recommendedName>
        <fullName evidence="5">FAD-binding domain-containing protein</fullName>
    </recommendedName>
</protein>